<sequence>MAPFLIVVLGAGCLSLLRSDRFDQLAPVRARWVTFEPRARAYVRTAPATFAYLFVLLITTWVLQNSSSRLGNRLLLEQSTNIHELTRQPVRVLVASAFFVPDIWEFLSWLVLFVVFVAPLEHRLGSARTAGVFAFGHVGSTLITAAGLWLAVDADLIEKSVVNARDVGASYGFVALGVVLAAGLQGRVRWLAMSALTTGIAADLALTKGYTALGHVVAFALGLAIAPIVWRRAHVTETS</sequence>
<proteinExistence type="predicted"/>
<gene>
    <name evidence="6" type="ORF">UFOPK2399_00688</name>
</gene>
<evidence type="ECO:0000256" key="4">
    <source>
        <dbReference type="ARBA" id="ARBA00023136"/>
    </source>
</evidence>
<reference evidence="6" key="1">
    <citation type="submission" date="2020-05" db="EMBL/GenBank/DDBJ databases">
        <authorList>
            <person name="Chiriac C."/>
            <person name="Salcher M."/>
            <person name="Ghai R."/>
            <person name="Kavagutti S V."/>
        </authorList>
    </citation>
    <scope>NUCLEOTIDE SEQUENCE</scope>
</reference>
<feature type="transmembrane region" description="Helical" evidence="5">
    <location>
        <begin position="92"/>
        <end position="118"/>
    </location>
</feature>
<dbReference type="EMBL" id="CAEZXP010000001">
    <property type="protein sequence ID" value="CAB4690636.1"/>
    <property type="molecule type" value="Genomic_DNA"/>
</dbReference>
<evidence type="ECO:0000256" key="3">
    <source>
        <dbReference type="ARBA" id="ARBA00022989"/>
    </source>
</evidence>
<feature type="transmembrane region" description="Helical" evidence="5">
    <location>
        <begin position="173"/>
        <end position="192"/>
    </location>
</feature>
<comment type="subcellular location">
    <subcellularLocation>
        <location evidence="1">Membrane</location>
        <topology evidence="1">Multi-pass membrane protein</topology>
    </subcellularLocation>
</comment>
<keyword evidence="2 5" id="KW-0812">Transmembrane</keyword>
<dbReference type="GO" id="GO:0016020">
    <property type="term" value="C:membrane"/>
    <property type="evidence" value="ECO:0007669"/>
    <property type="project" value="UniProtKB-SubCell"/>
</dbReference>
<organism evidence="6">
    <name type="scientific">freshwater metagenome</name>
    <dbReference type="NCBI Taxonomy" id="449393"/>
    <lineage>
        <taxon>unclassified sequences</taxon>
        <taxon>metagenomes</taxon>
        <taxon>ecological metagenomes</taxon>
    </lineage>
</organism>
<evidence type="ECO:0000256" key="1">
    <source>
        <dbReference type="ARBA" id="ARBA00004141"/>
    </source>
</evidence>
<keyword evidence="3 5" id="KW-1133">Transmembrane helix</keyword>
<dbReference type="AlphaFoldDB" id="A0A6J6NWH6"/>
<name>A0A6J6NWH6_9ZZZZ</name>
<dbReference type="Pfam" id="PF20401">
    <property type="entry name" value="Rhomboid_2"/>
    <property type="match status" value="1"/>
</dbReference>
<dbReference type="SUPFAM" id="SSF144091">
    <property type="entry name" value="Rhomboid-like"/>
    <property type="match status" value="1"/>
</dbReference>
<feature type="transmembrane region" description="Helical" evidence="5">
    <location>
        <begin position="43"/>
        <end position="63"/>
    </location>
</feature>
<feature type="transmembrane region" description="Helical" evidence="5">
    <location>
        <begin position="130"/>
        <end position="152"/>
    </location>
</feature>
<dbReference type="InterPro" id="IPR035952">
    <property type="entry name" value="Rhomboid-like_sf"/>
</dbReference>
<feature type="transmembrane region" description="Helical" evidence="5">
    <location>
        <begin position="212"/>
        <end position="230"/>
    </location>
</feature>
<keyword evidence="4 5" id="KW-0472">Membrane</keyword>
<dbReference type="InterPro" id="IPR046862">
    <property type="entry name" value="Rhomboid_2"/>
</dbReference>
<evidence type="ECO:0000256" key="2">
    <source>
        <dbReference type="ARBA" id="ARBA00022692"/>
    </source>
</evidence>
<dbReference type="Gene3D" id="1.20.1540.10">
    <property type="entry name" value="Rhomboid-like"/>
    <property type="match status" value="1"/>
</dbReference>
<accession>A0A6J6NWH6</accession>
<protein>
    <submittedName>
        <fullName evidence="6">Unannotated protein</fullName>
    </submittedName>
</protein>
<evidence type="ECO:0000313" key="6">
    <source>
        <dbReference type="EMBL" id="CAB4690636.1"/>
    </source>
</evidence>
<evidence type="ECO:0000256" key="5">
    <source>
        <dbReference type="SAM" id="Phobius"/>
    </source>
</evidence>